<dbReference type="PIRSF" id="PIRSF028304">
    <property type="entry name" value="UCP028304"/>
    <property type="match status" value="1"/>
</dbReference>
<sequence>MNQEFLDLYNRELGLLREQGREFAEEFPNLAERLGGLLEERSDPMILGMLEGAAFLAARVQLKLKHEFPEFTANLLEQLVPNYLAPTPSALLVQVKPVFGDAALREGRQIPAGSHLDSIYREAQRQISCRFSTTADLTIWPFELVQAEYFASPGPLQALGIPTGSECVAGLRLKFLHRTAPRREEEMPDKVATQEPASWAAGCRIERLPIYLVGPEAEATAILEQLLANRIGLFFRILDATGDPVVIPGSLDALLPVGLGAEESLVPNDLRVFEGFDLLRDYFLFPRKFLGFEVAGLAAVMPRLRARTFEIIVTFDEANARLPAAVKTEAFALYAVPAVNLFQMSLDRVPVVARQHEFHLVPDRSRSLDFEVHQVLEVHAHRAGLSHKIAVPPLYAASREGGREPGLAYTIRRLPRRRTGAERSYGYVSDYAGTDVFLSLVEPDRLDDERSVAELSVRALCSNRHLPEQLPVGERLVDFHFLDDASLTVICLSGPTRPREAVVASLRSRTETAFTGSVAWRLINILSLNHLGLVSRGAGRGAEALREVLMLFADLSQGSTERRIRGVRAIDSRAVNRRLRHRTGTGTARGTEITILLEEKAFEGTGCFLLGLILDRFFAEYAGVNHFTQTVLCTVERGEIMRWPPRVGARRPL</sequence>
<protein>
    <submittedName>
        <fullName evidence="1">Type VI secretion system baseplate subunit TssF</fullName>
    </submittedName>
</protein>
<accession>A0ABT8ATU7</accession>
<dbReference type="NCBIfam" id="TIGR03359">
    <property type="entry name" value="VI_chp_6"/>
    <property type="match status" value="1"/>
</dbReference>
<dbReference type="PANTHER" id="PTHR35370:SF1">
    <property type="entry name" value="TYPE VI SECRETION SYSTEM COMPONENT TSSF1"/>
    <property type="match status" value="1"/>
</dbReference>
<proteinExistence type="predicted"/>
<evidence type="ECO:0000313" key="2">
    <source>
        <dbReference type="Proteomes" id="UP001244297"/>
    </source>
</evidence>
<reference evidence="2" key="1">
    <citation type="journal article" date="2019" name="Int. J. Syst. Evol. Microbiol.">
        <title>The Global Catalogue of Microorganisms (GCM) 10K type strain sequencing project: providing services to taxonomists for standard genome sequencing and annotation.</title>
        <authorList>
            <consortium name="The Broad Institute Genomics Platform"/>
            <consortium name="The Broad Institute Genome Sequencing Center for Infectious Disease"/>
            <person name="Wu L."/>
            <person name="Ma J."/>
        </authorList>
    </citation>
    <scope>NUCLEOTIDE SEQUENCE [LARGE SCALE GENOMIC DNA]</scope>
    <source>
        <strain evidence="2">CECT 7806</strain>
    </source>
</reference>
<dbReference type="EMBL" id="JAUFPT010000073">
    <property type="protein sequence ID" value="MDN3573352.1"/>
    <property type="molecule type" value="Genomic_DNA"/>
</dbReference>
<name>A0ABT8ATU7_9HYPH</name>
<dbReference type="RefSeq" id="WP_238291701.1">
    <property type="nucleotide sequence ID" value="NZ_BPQS01000044.1"/>
</dbReference>
<dbReference type="PANTHER" id="PTHR35370">
    <property type="entry name" value="CYTOPLASMIC PROTEIN-RELATED-RELATED"/>
    <property type="match status" value="1"/>
</dbReference>
<comment type="caution">
    <text evidence="1">The sequence shown here is derived from an EMBL/GenBank/DDBJ whole genome shotgun (WGS) entry which is preliminary data.</text>
</comment>
<dbReference type="Pfam" id="PF05947">
    <property type="entry name" value="T6SS_TssF"/>
    <property type="match status" value="1"/>
</dbReference>
<evidence type="ECO:0000313" key="1">
    <source>
        <dbReference type="EMBL" id="MDN3573352.1"/>
    </source>
</evidence>
<keyword evidence="2" id="KW-1185">Reference proteome</keyword>
<gene>
    <name evidence="1" type="primary">tssF</name>
    <name evidence="1" type="ORF">QWZ18_22360</name>
</gene>
<dbReference type="InterPro" id="IPR010272">
    <property type="entry name" value="T6SS_TssF"/>
</dbReference>
<organism evidence="1 2">
    <name type="scientific">Methylobacterium longum</name>
    <dbReference type="NCBI Taxonomy" id="767694"/>
    <lineage>
        <taxon>Bacteria</taxon>
        <taxon>Pseudomonadati</taxon>
        <taxon>Pseudomonadota</taxon>
        <taxon>Alphaproteobacteria</taxon>
        <taxon>Hyphomicrobiales</taxon>
        <taxon>Methylobacteriaceae</taxon>
        <taxon>Methylobacterium</taxon>
    </lineage>
</organism>
<dbReference type="Proteomes" id="UP001244297">
    <property type="component" value="Unassembled WGS sequence"/>
</dbReference>